<accession>A0A072NX85</accession>
<dbReference type="GeneID" id="25286719"/>
<dbReference type="EMBL" id="AMGV01000019">
    <property type="protein sequence ID" value="KEF52196.1"/>
    <property type="molecule type" value="Genomic_DNA"/>
</dbReference>
<protein>
    <recommendedName>
        <fullName evidence="6">HEAT repeat protein</fullName>
    </recommendedName>
</protein>
<gene>
    <name evidence="4" type="ORF">A1O9_11823</name>
</gene>
<feature type="compositionally biased region" description="Basic and acidic residues" evidence="1">
    <location>
        <begin position="801"/>
        <end position="821"/>
    </location>
</feature>
<dbReference type="InterPro" id="IPR057567">
    <property type="entry name" value="TPR_TTI1_C"/>
</dbReference>
<dbReference type="GO" id="GO:0005737">
    <property type="term" value="C:cytoplasm"/>
    <property type="evidence" value="ECO:0007669"/>
    <property type="project" value="TreeGrafter"/>
</dbReference>
<dbReference type="Gene3D" id="1.25.10.10">
    <property type="entry name" value="Leucine-rich Repeat Variant"/>
    <property type="match status" value="1"/>
</dbReference>
<dbReference type="InterPro" id="IPR049362">
    <property type="entry name" value="TTI1_rpt"/>
</dbReference>
<dbReference type="STRING" id="1182545.A0A072NX85"/>
<evidence type="ECO:0000259" key="2">
    <source>
        <dbReference type="Pfam" id="PF24173"/>
    </source>
</evidence>
<reference evidence="4 5" key="1">
    <citation type="submission" date="2013-03" db="EMBL/GenBank/DDBJ databases">
        <title>The Genome Sequence of Exophiala aquamarina CBS 119918.</title>
        <authorList>
            <consortium name="The Broad Institute Genomics Platform"/>
            <person name="Cuomo C."/>
            <person name="de Hoog S."/>
            <person name="Gorbushina A."/>
            <person name="Walker B."/>
            <person name="Young S.K."/>
            <person name="Zeng Q."/>
            <person name="Gargeya S."/>
            <person name="Fitzgerald M."/>
            <person name="Haas B."/>
            <person name="Abouelleil A."/>
            <person name="Allen A.W."/>
            <person name="Alvarado L."/>
            <person name="Arachchi H.M."/>
            <person name="Berlin A.M."/>
            <person name="Chapman S.B."/>
            <person name="Gainer-Dewar J."/>
            <person name="Goldberg J."/>
            <person name="Griggs A."/>
            <person name="Gujja S."/>
            <person name="Hansen M."/>
            <person name="Howarth C."/>
            <person name="Imamovic A."/>
            <person name="Ireland A."/>
            <person name="Larimer J."/>
            <person name="McCowan C."/>
            <person name="Murphy C."/>
            <person name="Pearson M."/>
            <person name="Poon T.W."/>
            <person name="Priest M."/>
            <person name="Roberts A."/>
            <person name="Saif S."/>
            <person name="Shea T."/>
            <person name="Sisk P."/>
            <person name="Sykes S."/>
            <person name="Wortman J."/>
            <person name="Nusbaum C."/>
            <person name="Birren B."/>
        </authorList>
    </citation>
    <scope>NUCLEOTIDE SEQUENCE [LARGE SCALE GENOMIC DNA]</scope>
    <source>
        <strain evidence="4 5">CBS 119918</strain>
    </source>
</reference>
<feature type="domain" description="TTI1 C-terminal TPR" evidence="3">
    <location>
        <begin position="735"/>
        <end position="920"/>
    </location>
</feature>
<dbReference type="AlphaFoldDB" id="A0A072NX85"/>
<feature type="region of interest" description="Disordered" evidence="1">
    <location>
        <begin position="766"/>
        <end position="822"/>
    </location>
</feature>
<dbReference type="Proteomes" id="UP000027920">
    <property type="component" value="Unassembled WGS sequence"/>
</dbReference>
<dbReference type="PANTHER" id="PTHR18460">
    <property type="entry name" value="TEL2 INTERACTING PROTEIN 1 TTI1 FAMILY MEMBER"/>
    <property type="match status" value="1"/>
</dbReference>
<name>A0A072NX85_9EURO</name>
<feature type="compositionally biased region" description="Polar residues" evidence="1">
    <location>
        <begin position="786"/>
        <end position="796"/>
    </location>
</feature>
<dbReference type="InterPro" id="IPR011989">
    <property type="entry name" value="ARM-like"/>
</dbReference>
<dbReference type="HOGENOM" id="CLU_005544_0_0_1"/>
<dbReference type="VEuPathDB" id="FungiDB:A1O9_11823"/>
<comment type="caution">
    <text evidence="4">The sequence shown here is derived from an EMBL/GenBank/DDBJ whole genome shotgun (WGS) entry which is preliminary data.</text>
</comment>
<evidence type="ECO:0008006" key="6">
    <source>
        <dbReference type="Google" id="ProtNLM"/>
    </source>
</evidence>
<dbReference type="InterPro" id="IPR016024">
    <property type="entry name" value="ARM-type_fold"/>
</dbReference>
<sequence>MNQRQEAFQRLRSPCVELSSVVLKFKTNQAASKAVLLALEPVFQALDSLGQQDSLDQKLAEYAFFPLTQILNQSRQLPSQVLELTLKCTQILISKGWKENLTPQMGKQLLILMSLLISSHSTPGTDPPTDALKVAAFECMFSLLHQIAQRDDSAQMLDEIGATSLLDQLVYQLLEEISVAVSESVQLGAAKALLEILTAVDNPVTLASLLPRTVSTLVKVLRPSTQARRTQKVLAAYLQLLTEILRRVLSDGVLSFAQKGLRNDKNVHSKPEAERVLDKSWLDATTPQIDIALTQVTKLRSLKTPVISEALLQLCLAVIEDCSESLQKSAPLMVETLIVLCRSDDPSSAIAALNHLVLSRPAIGEIINAKFFTWSQALPRVMQANDDRPKQQILGQLATSFGALAETMGASEDITARIASVLVDSVSASIKANSQQLTVLDGPAEFTLDELIHPTRLSLNEFQPLVLSHQSQQSSTKELNAFIRSLMSHSGNYRITRNIIEQLRDPSINRRLSATWLALKFLDSTAQPAFSLDDFVQEDETDEDWSLTRPFLVSDLYAQTLPHLLQYADEPAGSATDWRMVALALESLILQANQLGESYRAELMETLFPVLILFGSGNPKLQTHAMTALNLLAQACNYISATQMLIENVDYLINAIAMRLNSFDVSQAGLRVLAMMVRLCGPDLLPHLDDVISSIFSALDNYHGYPKLVEYLFTVLRLVVDESSKNPAKLAIEQKPILKNHEQRMPSASAIDDILLDLQTRKNRRDKVDEELEASIATPHRPWKSTVDNPNAMTTDEGSENGDHDGDSTPEEHPKKDERKVSGPHQLLIRIAEATIPHISSPSAKVRLTLLEMLGKICPVLAAEENTFLPLVNSIWPALTSRLLAQQDDESQETHYNIQAAVETIRIICENAGDFMASRIDERLSSFEALFRRLQVSKGNSESVQASIKVEESKPFLISPVSPDMVNHGREGSVQAADRGHHRRPEQQILQSLLALFCAILRSVRISEDNADRIFEILGPSVGKSGGTPVQAALTGYNSDFVWLMKIRQGE</sequence>
<dbReference type="InterPro" id="IPR052587">
    <property type="entry name" value="TELO2-interacting_protein_1"/>
</dbReference>
<evidence type="ECO:0000313" key="5">
    <source>
        <dbReference type="Proteomes" id="UP000027920"/>
    </source>
</evidence>
<dbReference type="Pfam" id="PF24173">
    <property type="entry name" value="TPR_TTI1_N"/>
    <property type="match status" value="1"/>
</dbReference>
<dbReference type="RefSeq" id="XP_013254786.1">
    <property type="nucleotide sequence ID" value="XM_013399332.1"/>
</dbReference>
<dbReference type="Pfam" id="PF24181">
    <property type="entry name" value="TPR_TTI1_C"/>
    <property type="match status" value="1"/>
</dbReference>
<proteinExistence type="predicted"/>
<dbReference type="InterPro" id="IPR057566">
    <property type="entry name" value="TPR_TTI1_N"/>
</dbReference>
<dbReference type="OrthoDB" id="6781668at2759"/>
<dbReference type="Pfam" id="PF21547">
    <property type="entry name" value="TTI1"/>
    <property type="match status" value="1"/>
</dbReference>
<dbReference type="SUPFAM" id="SSF48371">
    <property type="entry name" value="ARM repeat"/>
    <property type="match status" value="1"/>
</dbReference>
<keyword evidence="5" id="KW-1185">Reference proteome</keyword>
<evidence type="ECO:0000256" key="1">
    <source>
        <dbReference type="SAM" id="MobiDB-lite"/>
    </source>
</evidence>
<evidence type="ECO:0000313" key="4">
    <source>
        <dbReference type="EMBL" id="KEF52196.1"/>
    </source>
</evidence>
<feature type="domain" description="TTI1 N-terminal TPR" evidence="2">
    <location>
        <begin position="8"/>
        <end position="342"/>
    </location>
</feature>
<dbReference type="PANTHER" id="PTHR18460:SF3">
    <property type="entry name" value="TELO2-INTERACTING PROTEIN 1 HOMOLOG"/>
    <property type="match status" value="1"/>
</dbReference>
<evidence type="ECO:0000259" key="3">
    <source>
        <dbReference type="Pfam" id="PF24181"/>
    </source>
</evidence>
<organism evidence="4 5">
    <name type="scientific">Exophiala aquamarina CBS 119918</name>
    <dbReference type="NCBI Taxonomy" id="1182545"/>
    <lineage>
        <taxon>Eukaryota</taxon>
        <taxon>Fungi</taxon>
        <taxon>Dikarya</taxon>
        <taxon>Ascomycota</taxon>
        <taxon>Pezizomycotina</taxon>
        <taxon>Eurotiomycetes</taxon>
        <taxon>Chaetothyriomycetidae</taxon>
        <taxon>Chaetothyriales</taxon>
        <taxon>Herpotrichiellaceae</taxon>
        <taxon>Exophiala</taxon>
    </lineage>
</organism>